<name>A0A6P0UL95_9FLAO</name>
<protein>
    <submittedName>
        <fullName evidence="2">Septum formation inhibitor Maf</fullName>
    </submittedName>
</protein>
<evidence type="ECO:0000313" key="3">
    <source>
        <dbReference type="Proteomes" id="UP000468581"/>
    </source>
</evidence>
<keyword evidence="1" id="KW-0732">Signal</keyword>
<dbReference type="PROSITE" id="PS51257">
    <property type="entry name" value="PROKAR_LIPOPROTEIN"/>
    <property type="match status" value="1"/>
</dbReference>
<dbReference type="EMBL" id="JAABOO010000002">
    <property type="protein sequence ID" value="NER14035.1"/>
    <property type="molecule type" value="Genomic_DNA"/>
</dbReference>
<reference evidence="2 3" key="1">
    <citation type="submission" date="2020-01" db="EMBL/GenBank/DDBJ databases">
        <title>Leptobacterium flavescens.</title>
        <authorList>
            <person name="Wang G."/>
        </authorList>
    </citation>
    <scope>NUCLEOTIDE SEQUENCE [LARGE SCALE GENOMIC DNA]</scope>
    <source>
        <strain evidence="2 3">KCTC 22160</strain>
    </source>
</reference>
<proteinExistence type="predicted"/>
<sequence>MKFAKYILPASVFMAIVILACSNTTKKEVAKNDTKTEDIKVSAENPKKNLSEEFKKYWYAGEAELTSYQIEQARYGELRDGKAVLVFVTEDFLPDVQVKADRRNPDNVPVLKLNSTKNYLTGVYPYSIMTSTFYPVSDNRHAIKVSNSVQEWCGHVYSQLNNRKKFEVSSHSYFEGEADKDFSIEKGILENELWAKIRINPDGLPTGELNIIPSLEYSRLRHKELKAYKAIASIEEKGALKVYRIEYPELGRTLSIEFGAAFPFQIEGWTESFKSGFGPNAKTLTSTAKKIKSIKSPYWRKNSNADLALRDSLGI</sequence>
<feature type="signal peptide" evidence="1">
    <location>
        <begin position="1"/>
        <end position="20"/>
    </location>
</feature>
<accession>A0A6P0UL95</accession>
<evidence type="ECO:0000313" key="2">
    <source>
        <dbReference type="EMBL" id="NER14035.1"/>
    </source>
</evidence>
<dbReference type="AlphaFoldDB" id="A0A6P0UL95"/>
<gene>
    <name evidence="2" type="ORF">GWK08_11330</name>
</gene>
<comment type="caution">
    <text evidence="2">The sequence shown here is derived from an EMBL/GenBank/DDBJ whole genome shotgun (WGS) entry which is preliminary data.</text>
</comment>
<organism evidence="2 3">
    <name type="scientific">Leptobacterium flavescens</name>
    <dbReference type="NCBI Taxonomy" id="472055"/>
    <lineage>
        <taxon>Bacteria</taxon>
        <taxon>Pseudomonadati</taxon>
        <taxon>Bacteroidota</taxon>
        <taxon>Flavobacteriia</taxon>
        <taxon>Flavobacteriales</taxon>
        <taxon>Flavobacteriaceae</taxon>
        <taxon>Leptobacterium</taxon>
    </lineage>
</organism>
<feature type="chain" id="PRO_5026940113" evidence="1">
    <location>
        <begin position="21"/>
        <end position="315"/>
    </location>
</feature>
<dbReference type="RefSeq" id="WP_163607300.1">
    <property type="nucleotide sequence ID" value="NZ_JAABOO010000002.1"/>
</dbReference>
<dbReference type="Proteomes" id="UP000468581">
    <property type="component" value="Unassembled WGS sequence"/>
</dbReference>
<evidence type="ECO:0000256" key="1">
    <source>
        <dbReference type="SAM" id="SignalP"/>
    </source>
</evidence>
<keyword evidence="3" id="KW-1185">Reference proteome</keyword>